<dbReference type="InterPro" id="IPR011611">
    <property type="entry name" value="PfkB_dom"/>
</dbReference>
<accession>A0ABU0FK11</accession>
<evidence type="ECO:0000256" key="1">
    <source>
        <dbReference type="ARBA" id="ARBA00022679"/>
    </source>
</evidence>
<name>A0ABU0FK11_9HYPH</name>
<organism evidence="4 5">
    <name type="scientific">Labrys monachus</name>
    <dbReference type="NCBI Taxonomy" id="217067"/>
    <lineage>
        <taxon>Bacteria</taxon>
        <taxon>Pseudomonadati</taxon>
        <taxon>Pseudomonadota</taxon>
        <taxon>Alphaproteobacteria</taxon>
        <taxon>Hyphomicrobiales</taxon>
        <taxon>Xanthobacteraceae</taxon>
        <taxon>Labrys</taxon>
    </lineage>
</organism>
<dbReference type="Proteomes" id="UP001237448">
    <property type="component" value="Unassembled WGS sequence"/>
</dbReference>
<dbReference type="EMBL" id="JAUSVK010000001">
    <property type="protein sequence ID" value="MDQ0394946.1"/>
    <property type="molecule type" value="Genomic_DNA"/>
</dbReference>
<reference evidence="4 5" key="1">
    <citation type="submission" date="2023-07" db="EMBL/GenBank/DDBJ databases">
        <title>Genomic Encyclopedia of Type Strains, Phase IV (KMG-IV): sequencing the most valuable type-strain genomes for metagenomic binning, comparative biology and taxonomic classification.</title>
        <authorList>
            <person name="Goeker M."/>
        </authorList>
    </citation>
    <scope>NUCLEOTIDE SEQUENCE [LARGE SCALE GENOMIC DNA]</scope>
    <source>
        <strain evidence="4 5">DSM 5896</strain>
    </source>
</reference>
<dbReference type="EC" id="2.7.1.83" evidence="4"/>
<dbReference type="PANTHER" id="PTHR10584">
    <property type="entry name" value="SUGAR KINASE"/>
    <property type="match status" value="1"/>
</dbReference>
<dbReference type="PROSITE" id="PS00583">
    <property type="entry name" value="PFKB_KINASES_1"/>
    <property type="match status" value="1"/>
</dbReference>
<protein>
    <submittedName>
        <fullName evidence="4">Pseudouridine kinase</fullName>
        <ecNumber evidence="4">2.7.1.83</ecNumber>
    </submittedName>
</protein>
<evidence type="ECO:0000259" key="3">
    <source>
        <dbReference type="Pfam" id="PF00294"/>
    </source>
</evidence>
<dbReference type="Gene3D" id="3.40.1190.20">
    <property type="match status" value="1"/>
</dbReference>
<keyword evidence="5" id="KW-1185">Reference proteome</keyword>
<keyword evidence="1 4" id="KW-0808">Transferase</keyword>
<dbReference type="RefSeq" id="WP_307432967.1">
    <property type="nucleotide sequence ID" value="NZ_JAUSVK010000001.1"/>
</dbReference>
<feature type="domain" description="Carbohydrate kinase PfkB" evidence="3">
    <location>
        <begin position="5"/>
        <end position="288"/>
    </location>
</feature>
<dbReference type="SUPFAM" id="SSF53613">
    <property type="entry name" value="Ribokinase-like"/>
    <property type="match status" value="1"/>
</dbReference>
<gene>
    <name evidence="4" type="ORF">J3R73_004738</name>
</gene>
<keyword evidence="2 4" id="KW-0418">Kinase</keyword>
<dbReference type="InterPro" id="IPR002173">
    <property type="entry name" value="Carboh/pur_kinase_PfkB_CS"/>
</dbReference>
<dbReference type="PANTHER" id="PTHR10584:SF166">
    <property type="entry name" value="RIBOKINASE"/>
    <property type="match status" value="1"/>
</dbReference>
<comment type="caution">
    <text evidence="4">The sequence shown here is derived from an EMBL/GenBank/DDBJ whole genome shotgun (WGS) entry which is preliminary data.</text>
</comment>
<proteinExistence type="predicted"/>
<evidence type="ECO:0000256" key="2">
    <source>
        <dbReference type="ARBA" id="ARBA00022777"/>
    </source>
</evidence>
<dbReference type="Pfam" id="PF00294">
    <property type="entry name" value="PfkB"/>
    <property type="match status" value="1"/>
</dbReference>
<sequence>MRYRSVLCMGGCVVDRIGETTEARERLHTSNIGRMRSGIGGVARNVAENLARLGVPVGLVSAVGEDADGRRAVAASRAAGIDTQGVVVMTGAATASYTAIFNGAGELVIGLADMAIFDAIAPSAAEAALAAASDDTLLFVDANLPAATLEAVARAKRGRMLAAVPVSRQKLARFAAILPDLDILFLNRYEAATLLGREGGEPATLAQGLAAGPVKKGLLTLGPDGALAWEEDRVTQIPALPSRPVNVNGAGDALAAGTLARLAAGDDFIAAASRAMAAAALTVEAMETVRRDLSMEAMLARFDLSLRTETISR</sequence>
<evidence type="ECO:0000313" key="4">
    <source>
        <dbReference type="EMBL" id="MDQ0394946.1"/>
    </source>
</evidence>
<dbReference type="InterPro" id="IPR029056">
    <property type="entry name" value="Ribokinase-like"/>
</dbReference>
<dbReference type="GO" id="GO:0050225">
    <property type="term" value="F:pseudouridine kinase activity"/>
    <property type="evidence" value="ECO:0007669"/>
    <property type="project" value="UniProtKB-EC"/>
</dbReference>
<evidence type="ECO:0000313" key="5">
    <source>
        <dbReference type="Proteomes" id="UP001237448"/>
    </source>
</evidence>